<evidence type="ECO:0000256" key="3">
    <source>
        <dbReference type="ARBA" id="ARBA00022840"/>
    </source>
</evidence>
<dbReference type="PANTHER" id="PTHR42939">
    <property type="entry name" value="ABC TRANSPORTER ATP-BINDING PROTEIN ALBC-RELATED"/>
    <property type="match status" value="1"/>
</dbReference>
<sequence length="305" mass="33348">MTMVELTQVSVTYGALKAVKDMNLHLAAGEVLGLFGHNGAGKTTTMKLILGLLRASSGRVCVLGQSPQQADIRAQLGYLPENVAFYPQLTGRETLDHFARLKSANAAQVAALLEQVGLRQAADRRVKTYSKGMRQRLGLAQALLGTPRLLLLDEPTVGLDPIATQDLYQLIQNLRAQGTAVILCSHVLAGVEHFIDRAAIMAEGQLRVVGTLPELRAQVDLPSQIRISAHHAAQQWQQQLREAGYTSKLLNQHSLLIDVHHSERQDLFGLLAARGMTADIEIRQPGMEALYRHFMQNTASKGDEA</sequence>
<feature type="domain" description="ABC transporter" evidence="4">
    <location>
        <begin position="4"/>
        <end position="228"/>
    </location>
</feature>
<dbReference type="InterPro" id="IPR017871">
    <property type="entry name" value="ABC_transporter-like_CS"/>
</dbReference>
<dbReference type="GO" id="GO:0016887">
    <property type="term" value="F:ATP hydrolysis activity"/>
    <property type="evidence" value="ECO:0007669"/>
    <property type="project" value="InterPro"/>
</dbReference>
<evidence type="ECO:0000313" key="5">
    <source>
        <dbReference type="EMBL" id="PBK02570.1"/>
    </source>
</evidence>
<dbReference type="InterPro" id="IPR027417">
    <property type="entry name" value="P-loop_NTPase"/>
</dbReference>
<evidence type="ECO:0000256" key="1">
    <source>
        <dbReference type="ARBA" id="ARBA00022448"/>
    </source>
</evidence>
<comment type="caution">
    <text evidence="5">The sequence shown here is derived from an EMBL/GenBank/DDBJ whole genome shotgun (WGS) entry which is preliminary data.</text>
</comment>
<keyword evidence="1" id="KW-0813">Transport</keyword>
<dbReference type="InterPro" id="IPR003593">
    <property type="entry name" value="AAA+_ATPase"/>
</dbReference>
<evidence type="ECO:0000259" key="4">
    <source>
        <dbReference type="PROSITE" id="PS50893"/>
    </source>
</evidence>
<proteinExistence type="predicted"/>
<dbReference type="Pfam" id="PF00005">
    <property type="entry name" value="ABC_tran"/>
    <property type="match status" value="1"/>
</dbReference>
<dbReference type="PROSITE" id="PS00211">
    <property type="entry name" value="ABC_TRANSPORTER_1"/>
    <property type="match status" value="1"/>
</dbReference>
<keyword evidence="3 5" id="KW-0067">ATP-binding</keyword>
<dbReference type="AlphaFoldDB" id="A0A2A3MCK7"/>
<protein>
    <submittedName>
        <fullName evidence="5">Copper ABC transporter ATP-binding protein</fullName>
    </submittedName>
</protein>
<dbReference type="InterPro" id="IPR051782">
    <property type="entry name" value="ABC_Transporter_VariousFunc"/>
</dbReference>
<accession>A0A2A3MCK7</accession>
<dbReference type="SMART" id="SM00382">
    <property type="entry name" value="AAA"/>
    <property type="match status" value="1"/>
</dbReference>
<dbReference type="PANTHER" id="PTHR42939:SF1">
    <property type="entry name" value="ABC TRANSPORTER ATP-BINDING PROTEIN ALBC-RELATED"/>
    <property type="match status" value="1"/>
</dbReference>
<name>A0A2A3MCK7_9PSED</name>
<dbReference type="GO" id="GO:0005524">
    <property type="term" value="F:ATP binding"/>
    <property type="evidence" value="ECO:0007669"/>
    <property type="project" value="UniProtKB-KW"/>
</dbReference>
<dbReference type="RefSeq" id="WP_096006384.1">
    <property type="nucleotide sequence ID" value="NZ_NTMR01000034.1"/>
</dbReference>
<keyword evidence="2" id="KW-0547">Nucleotide-binding</keyword>
<gene>
    <name evidence="5" type="ORF">CNQ84_19185</name>
</gene>
<dbReference type="PROSITE" id="PS50893">
    <property type="entry name" value="ABC_TRANSPORTER_2"/>
    <property type="match status" value="1"/>
</dbReference>
<reference evidence="5 6" key="1">
    <citation type="submission" date="2017-09" db="EMBL/GenBank/DDBJ databases">
        <title>Pseudomonas abyssi sp. nov. isolated from Abyssopelagic Water.</title>
        <authorList>
            <person name="Wei Y."/>
        </authorList>
    </citation>
    <scope>NUCLEOTIDE SEQUENCE [LARGE SCALE GENOMIC DNA]</scope>
    <source>
        <strain evidence="5 6">MT5</strain>
    </source>
</reference>
<organism evidence="5 6">
    <name type="scientific">Pseudomonas abyssi</name>
    <dbReference type="NCBI Taxonomy" id="170540"/>
    <lineage>
        <taxon>Bacteria</taxon>
        <taxon>Pseudomonadati</taxon>
        <taxon>Pseudomonadota</taxon>
        <taxon>Gammaproteobacteria</taxon>
        <taxon>Pseudomonadales</taxon>
        <taxon>Pseudomonadaceae</taxon>
        <taxon>Pseudomonas</taxon>
    </lineage>
</organism>
<evidence type="ECO:0000313" key="6">
    <source>
        <dbReference type="Proteomes" id="UP000242313"/>
    </source>
</evidence>
<evidence type="ECO:0000256" key="2">
    <source>
        <dbReference type="ARBA" id="ARBA00022741"/>
    </source>
</evidence>
<dbReference type="EMBL" id="NTMR01000034">
    <property type="protein sequence ID" value="PBK02570.1"/>
    <property type="molecule type" value="Genomic_DNA"/>
</dbReference>
<dbReference type="Gene3D" id="3.40.50.300">
    <property type="entry name" value="P-loop containing nucleotide triphosphate hydrolases"/>
    <property type="match status" value="1"/>
</dbReference>
<keyword evidence="6" id="KW-1185">Reference proteome</keyword>
<dbReference type="InterPro" id="IPR003439">
    <property type="entry name" value="ABC_transporter-like_ATP-bd"/>
</dbReference>
<dbReference type="Proteomes" id="UP000242313">
    <property type="component" value="Unassembled WGS sequence"/>
</dbReference>
<dbReference type="SUPFAM" id="SSF52540">
    <property type="entry name" value="P-loop containing nucleoside triphosphate hydrolases"/>
    <property type="match status" value="1"/>
</dbReference>